<protein>
    <submittedName>
        <fullName evidence="2">Enoyl-CoA hydratase-related protein</fullName>
    </submittedName>
</protein>
<comment type="caution">
    <text evidence="2">The sequence shown here is derived from an EMBL/GenBank/DDBJ whole genome shotgun (WGS) entry which is preliminary data.</text>
</comment>
<dbReference type="Gene3D" id="3.90.226.10">
    <property type="entry name" value="2-enoyl-CoA Hydratase, Chain A, domain 1"/>
    <property type="match status" value="1"/>
</dbReference>
<dbReference type="Proteomes" id="UP001500957">
    <property type="component" value="Unassembled WGS sequence"/>
</dbReference>
<dbReference type="SUPFAM" id="SSF52096">
    <property type="entry name" value="ClpP/crotonase"/>
    <property type="match status" value="1"/>
</dbReference>
<dbReference type="PANTHER" id="PTHR43802">
    <property type="entry name" value="ENOYL-COA HYDRATASE"/>
    <property type="match status" value="1"/>
</dbReference>
<accession>A0ABN1GQA4</accession>
<dbReference type="InterPro" id="IPR001753">
    <property type="entry name" value="Enoyl-CoA_hydra/iso"/>
</dbReference>
<name>A0ABN1GQA4_9ACTN</name>
<dbReference type="InterPro" id="IPR029045">
    <property type="entry name" value="ClpP/crotonase-like_dom_sf"/>
</dbReference>
<comment type="similarity">
    <text evidence="1">Belongs to the enoyl-CoA hydratase/isomerase family.</text>
</comment>
<reference evidence="2 3" key="1">
    <citation type="journal article" date="2019" name="Int. J. Syst. Evol. Microbiol.">
        <title>The Global Catalogue of Microorganisms (GCM) 10K type strain sequencing project: providing services to taxonomists for standard genome sequencing and annotation.</title>
        <authorList>
            <consortium name="The Broad Institute Genomics Platform"/>
            <consortium name="The Broad Institute Genome Sequencing Center for Infectious Disease"/>
            <person name="Wu L."/>
            <person name="Ma J."/>
        </authorList>
    </citation>
    <scope>NUCLEOTIDE SEQUENCE [LARGE SCALE GENOMIC DNA]</scope>
    <source>
        <strain evidence="2 3">JCM 10671</strain>
    </source>
</reference>
<proteinExistence type="inferred from homology"/>
<organism evidence="2 3">
    <name type="scientific">Sporichthya brevicatena</name>
    <dbReference type="NCBI Taxonomy" id="171442"/>
    <lineage>
        <taxon>Bacteria</taxon>
        <taxon>Bacillati</taxon>
        <taxon>Actinomycetota</taxon>
        <taxon>Actinomycetes</taxon>
        <taxon>Sporichthyales</taxon>
        <taxon>Sporichthyaceae</taxon>
        <taxon>Sporichthya</taxon>
    </lineage>
</organism>
<sequence length="270" mass="29470">MSPMTYKYMNVSVENGVGILQLNHPEKRNALGWELHEDICTQLAAWAYDDEVAAVLFIGNEDYFCSGWALDVLQGTGTAQTGSDERTRFVELATKLMVAIYDYRKPTVAAVAGVAPGYGLDVANMCDVTIASENAAFGSTQVKYAMNGFYHALERKVGAQNARRLYFTGDPIPAAEALRIGLVSEVVPVGTLRENALRVAKQIAEAGPELLTVLKEVALRAGHMDPVGALNYELRVTADLVSRDLFTRRIEDGLARLRAGQSKATERLAR</sequence>
<evidence type="ECO:0000256" key="1">
    <source>
        <dbReference type="ARBA" id="ARBA00005254"/>
    </source>
</evidence>
<gene>
    <name evidence="2" type="ORF">GCM10009547_17350</name>
</gene>
<dbReference type="PANTHER" id="PTHR43802:SF1">
    <property type="entry name" value="IP11341P-RELATED"/>
    <property type="match status" value="1"/>
</dbReference>
<dbReference type="RefSeq" id="WP_344603673.1">
    <property type="nucleotide sequence ID" value="NZ_BAAAHE010000013.1"/>
</dbReference>
<keyword evidence="3" id="KW-1185">Reference proteome</keyword>
<dbReference type="EMBL" id="BAAAHE010000013">
    <property type="protein sequence ID" value="GAA0615899.1"/>
    <property type="molecule type" value="Genomic_DNA"/>
</dbReference>
<dbReference type="CDD" id="cd06558">
    <property type="entry name" value="crotonase-like"/>
    <property type="match status" value="1"/>
</dbReference>
<evidence type="ECO:0000313" key="3">
    <source>
        <dbReference type="Proteomes" id="UP001500957"/>
    </source>
</evidence>
<dbReference type="Pfam" id="PF00378">
    <property type="entry name" value="ECH_1"/>
    <property type="match status" value="1"/>
</dbReference>
<evidence type="ECO:0000313" key="2">
    <source>
        <dbReference type="EMBL" id="GAA0615899.1"/>
    </source>
</evidence>